<name>A0ABP9M857_9MICO</name>
<comment type="catalytic activity">
    <reaction evidence="1 5">
        <text>GTP + H2O = 7,8-dihydroneopterin 3'-triphosphate + formate + H(+)</text>
        <dbReference type="Rhea" id="RHEA:17473"/>
        <dbReference type="ChEBI" id="CHEBI:15377"/>
        <dbReference type="ChEBI" id="CHEBI:15378"/>
        <dbReference type="ChEBI" id="CHEBI:15740"/>
        <dbReference type="ChEBI" id="CHEBI:37565"/>
        <dbReference type="ChEBI" id="CHEBI:58462"/>
        <dbReference type="EC" id="3.5.4.16"/>
    </reaction>
</comment>
<dbReference type="SUPFAM" id="SSF55620">
    <property type="entry name" value="Tetrahydrobiopterin biosynthesis enzymes-like"/>
    <property type="match status" value="1"/>
</dbReference>
<feature type="binding site" evidence="5">
    <location>
        <position position="93"/>
    </location>
    <ligand>
        <name>Zn(2+)</name>
        <dbReference type="ChEBI" id="CHEBI:29105"/>
    </ligand>
</feature>
<keyword evidence="5" id="KW-0862">Zinc</keyword>
<accession>A0ABP9M857</accession>
<dbReference type="RefSeq" id="WP_194413386.1">
    <property type="nucleotide sequence ID" value="NZ_BAABKZ010000001.1"/>
</dbReference>
<dbReference type="EMBL" id="BAABKZ010000001">
    <property type="protein sequence ID" value="GAA5090508.1"/>
    <property type="molecule type" value="Genomic_DNA"/>
</dbReference>
<dbReference type="EC" id="3.5.4.16" evidence="5"/>
<keyword evidence="4 5" id="KW-0378">Hydrolase</keyword>
<evidence type="ECO:0000313" key="8">
    <source>
        <dbReference type="Proteomes" id="UP001501407"/>
    </source>
</evidence>
<feature type="domain" description="GTP cyclohydrolase I" evidence="6">
    <location>
        <begin position="26"/>
        <end position="194"/>
    </location>
</feature>
<dbReference type="Proteomes" id="UP001501407">
    <property type="component" value="Unassembled WGS sequence"/>
</dbReference>
<comment type="caution">
    <text evidence="7">The sequence shown here is derived from an EMBL/GenBank/DDBJ whole genome shotgun (WGS) entry which is preliminary data.</text>
</comment>
<reference evidence="8" key="1">
    <citation type="journal article" date="2019" name="Int. J. Syst. Evol. Microbiol.">
        <title>The Global Catalogue of Microorganisms (GCM) 10K type strain sequencing project: providing services to taxonomists for standard genome sequencing and annotation.</title>
        <authorList>
            <consortium name="The Broad Institute Genomics Platform"/>
            <consortium name="The Broad Institute Genome Sequencing Center for Infectious Disease"/>
            <person name="Wu L."/>
            <person name="Ma J."/>
        </authorList>
    </citation>
    <scope>NUCLEOTIDE SEQUENCE [LARGE SCALE GENOMIC DNA]</scope>
    <source>
        <strain evidence="8">JCM 18959</strain>
    </source>
</reference>
<feature type="binding site" evidence="5">
    <location>
        <position position="90"/>
    </location>
    <ligand>
        <name>Zn(2+)</name>
        <dbReference type="ChEBI" id="CHEBI:29105"/>
    </ligand>
</feature>
<evidence type="ECO:0000256" key="5">
    <source>
        <dbReference type="HAMAP-Rule" id="MF_00223"/>
    </source>
</evidence>
<evidence type="ECO:0000256" key="4">
    <source>
        <dbReference type="ARBA" id="ARBA00022801"/>
    </source>
</evidence>
<keyword evidence="3 5" id="KW-0554">One-carbon metabolism</keyword>
<evidence type="ECO:0000256" key="2">
    <source>
        <dbReference type="ARBA" id="ARBA00005080"/>
    </source>
</evidence>
<keyword evidence="8" id="KW-1185">Reference proteome</keyword>
<comment type="pathway">
    <text evidence="2 5">Cofactor biosynthesis; 7,8-dihydroneopterin triphosphate biosynthesis; 7,8-dihydroneopterin triphosphate from GTP: step 1/1.</text>
</comment>
<dbReference type="PANTHER" id="PTHR11109">
    <property type="entry name" value="GTP CYCLOHYDROLASE I"/>
    <property type="match status" value="1"/>
</dbReference>
<dbReference type="InterPro" id="IPR043133">
    <property type="entry name" value="GTP-CH-I_C/QueF"/>
</dbReference>
<dbReference type="Gene3D" id="1.10.286.10">
    <property type="match status" value="1"/>
</dbReference>
<comment type="subunit">
    <text evidence="5">Homopolymer.</text>
</comment>
<feature type="binding site" evidence="5">
    <location>
        <position position="161"/>
    </location>
    <ligand>
        <name>Zn(2+)</name>
        <dbReference type="ChEBI" id="CHEBI:29105"/>
    </ligand>
</feature>
<gene>
    <name evidence="7" type="primary">folE_1</name>
    <name evidence="5" type="synonym">folE</name>
    <name evidence="7" type="ORF">GCM10025760_16260</name>
</gene>
<evidence type="ECO:0000259" key="6">
    <source>
        <dbReference type="Pfam" id="PF01227"/>
    </source>
</evidence>
<evidence type="ECO:0000256" key="1">
    <source>
        <dbReference type="ARBA" id="ARBA00001052"/>
    </source>
</evidence>
<keyword evidence="5" id="KW-0342">GTP-binding</keyword>
<evidence type="ECO:0000313" key="7">
    <source>
        <dbReference type="EMBL" id="GAA5090508.1"/>
    </source>
</evidence>
<sequence>MSIAASAAPLHAVTDDATVDREAAMAAVADLLVALGHDPDHGDLADTPRRVADALIEMLSSEPFEMTTFANDDGYDEPVVVHGIPFVSLCRHHLLPFRGTAAVGYLPGERLVGLSKLARVVEHHARGLQVQESLTMQIARTLETALTPRGVGVVLEAEHLCMSARGVRTATALTATSAFRGEFAHDRAVQARFTGAARPA</sequence>
<dbReference type="PANTHER" id="PTHR11109:SF7">
    <property type="entry name" value="GTP CYCLOHYDROLASE 1"/>
    <property type="match status" value="1"/>
</dbReference>
<dbReference type="HAMAP" id="MF_00223">
    <property type="entry name" value="FolE"/>
    <property type="match status" value="1"/>
</dbReference>
<evidence type="ECO:0000256" key="3">
    <source>
        <dbReference type="ARBA" id="ARBA00022563"/>
    </source>
</evidence>
<dbReference type="Gene3D" id="3.30.1130.10">
    <property type="match status" value="1"/>
</dbReference>
<protein>
    <recommendedName>
        <fullName evidence="5">GTP cyclohydrolase 1</fullName>
        <ecNumber evidence="5">3.5.4.16</ecNumber>
    </recommendedName>
    <alternativeName>
        <fullName evidence="5">GTP cyclohydrolase I</fullName>
        <shortName evidence="5">GTP-CH-I</shortName>
    </alternativeName>
</protein>
<proteinExistence type="inferred from homology"/>
<dbReference type="InterPro" id="IPR043134">
    <property type="entry name" value="GTP-CH-I_N"/>
</dbReference>
<keyword evidence="5" id="KW-0547">Nucleotide-binding</keyword>
<dbReference type="InterPro" id="IPR020602">
    <property type="entry name" value="GTP_CycHdrlase_I_dom"/>
</dbReference>
<dbReference type="NCBIfam" id="NF006825">
    <property type="entry name" value="PRK09347.1-2"/>
    <property type="match status" value="1"/>
</dbReference>
<dbReference type="Pfam" id="PF01227">
    <property type="entry name" value="GTP_cyclohydroI"/>
    <property type="match status" value="1"/>
</dbReference>
<keyword evidence="5" id="KW-0479">Metal-binding</keyword>
<dbReference type="InterPro" id="IPR001474">
    <property type="entry name" value="GTP_CycHdrlase_I"/>
</dbReference>
<comment type="similarity">
    <text evidence="5">Belongs to the GTP cyclohydrolase I family.</text>
</comment>
<dbReference type="NCBIfam" id="NF006826">
    <property type="entry name" value="PRK09347.1-3"/>
    <property type="match status" value="1"/>
</dbReference>
<organism evidence="7 8">
    <name type="scientific">Microbacterium yannicii</name>
    <dbReference type="NCBI Taxonomy" id="671622"/>
    <lineage>
        <taxon>Bacteria</taxon>
        <taxon>Bacillati</taxon>
        <taxon>Actinomycetota</taxon>
        <taxon>Actinomycetes</taxon>
        <taxon>Micrococcales</taxon>
        <taxon>Microbacteriaceae</taxon>
        <taxon>Microbacterium</taxon>
    </lineage>
</organism>